<evidence type="ECO:0000256" key="5">
    <source>
        <dbReference type="PROSITE-ProRule" id="PRU00520"/>
    </source>
</evidence>
<keyword evidence="9" id="KW-1185">Reference proteome</keyword>
<dbReference type="PROSITE" id="PS51160">
    <property type="entry name" value="ACYLPHOSPHATASE_3"/>
    <property type="match status" value="1"/>
</dbReference>
<accession>A0A368XD87</accession>
<dbReference type="InterPro" id="IPR020456">
    <property type="entry name" value="Acylphosphatase"/>
</dbReference>
<evidence type="ECO:0000259" key="7">
    <source>
        <dbReference type="PROSITE" id="PS51160"/>
    </source>
</evidence>
<comment type="catalytic activity">
    <reaction evidence="4 5">
        <text>an acyl phosphate + H2O = a carboxylate + phosphate + H(+)</text>
        <dbReference type="Rhea" id="RHEA:14965"/>
        <dbReference type="ChEBI" id="CHEBI:15377"/>
        <dbReference type="ChEBI" id="CHEBI:15378"/>
        <dbReference type="ChEBI" id="CHEBI:29067"/>
        <dbReference type="ChEBI" id="CHEBI:43474"/>
        <dbReference type="ChEBI" id="CHEBI:59918"/>
        <dbReference type="EC" id="3.6.1.7"/>
    </reaction>
</comment>
<gene>
    <name evidence="8" type="ORF">DFR57_112157</name>
</gene>
<evidence type="ECO:0000256" key="6">
    <source>
        <dbReference type="RuleBase" id="RU004168"/>
    </source>
</evidence>
<keyword evidence="5" id="KW-0378">Hydrolase</keyword>
<reference evidence="8 9" key="1">
    <citation type="submission" date="2018-07" db="EMBL/GenBank/DDBJ databases">
        <title>Genomic Encyclopedia of Type Strains, Phase IV (KMG-IV): sequencing the most valuable type-strain genomes for metagenomic binning, comparative biology and taxonomic classification.</title>
        <authorList>
            <person name="Goeker M."/>
        </authorList>
    </citation>
    <scope>NUCLEOTIDE SEQUENCE [LARGE SCALE GENOMIC DNA]</scope>
    <source>
        <strain evidence="8 9">DSM 27696</strain>
    </source>
</reference>
<comment type="caution">
    <text evidence="8">The sequence shown here is derived from an EMBL/GenBank/DDBJ whole genome shotgun (WGS) entry which is preliminary data.</text>
</comment>
<dbReference type="PANTHER" id="PTHR47268">
    <property type="entry name" value="ACYLPHOSPHATASE"/>
    <property type="match status" value="1"/>
</dbReference>
<evidence type="ECO:0000313" key="8">
    <source>
        <dbReference type="EMBL" id="RCW64978.1"/>
    </source>
</evidence>
<feature type="active site" evidence="5">
    <location>
        <position position="31"/>
    </location>
</feature>
<evidence type="ECO:0000313" key="9">
    <source>
        <dbReference type="Proteomes" id="UP000252585"/>
    </source>
</evidence>
<dbReference type="InterPro" id="IPR036046">
    <property type="entry name" value="Acylphosphatase-like_dom_sf"/>
</dbReference>
<dbReference type="AlphaFoldDB" id="A0A368XD87"/>
<organism evidence="8 9">
    <name type="scientific">Saliterribacillus persicus</name>
    <dbReference type="NCBI Taxonomy" id="930114"/>
    <lineage>
        <taxon>Bacteria</taxon>
        <taxon>Bacillati</taxon>
        <taxon>Bacillota</taxon>
        <taxon>Bacilli</taxon>
        <taxon>Bacillales</taxon>
        <taxon>Bacillaceae</taxon>
        <taxon>Saliterribacillus</taxon>
    </lineage>
</organism>
<evidence type="ECO:0000256" key="4">
    <source>
        <dbReference type="ARBA" id="ARBA00047645"/>
    </source>
</evidence>
<feature type="domain" description="Acylphosphatase-like" evidence="7">
    <location>
        <begin position="1"/>
        <end position="86"/>
    </location>
</feature>
<evidence type="ECO:0000256" key="3">
    <source>
        <dbReference type="ARBA" id="ARBA00015991"/>
    </source>
</evidence>
<dbReference type="EMBL" id="QPJJ01000012">
    <property type="protein sequence ID" value="RCW64978.1"/>
    <property type="molecule type" value="Genomic_DNA"/>
</dbReference>
<dbReference type="GO" id="GO:0003998">
    <property type="term" value="F:acylphosphatase activity"/>
    <property type="evidence" value="ECO:0007669"/>
    <property type="project" value="UniProtKB-EC"/>
</dbReference>
<dbReference type="Gene3D" id="3.30.70.100">
    <property type="match status" value="1"/>
</dbReference>
<sequence>MIVTGRVQGVGFRFFTQQVATEHEITGWVKNLTNGDVEIEAQASSNNLDAFLKKLKKGPGLFASVKDTKIDQVESIENEDSFRILY</sequence>
<proteinExistence type="inferred from homology"/>
<comment type="similarity">
    <text evidence="1 6">Belongs to the acylphosphatase family.</text>
</comment>
<dbReference type="EC" id="3.6.1.7" evidence="2 5"/>
<dbReference type="PROSITE" id="PS00150">
    <property type="entry name" value="ACYLPHOSPHATASE_1"/>
    <property type="match status" value="1"/>
</dbReference>
<protein>
    <recommendedName>
        <fullName evidence="3 5">acylphosphatase</fullName>
        <ecNumber evidence="2 5">3.6.1.7</ecNumber>
    </recommendedName>
</protein>
<feature type="active site" evidence="5">
    <location>
        <position position="13"/>
    </location>
</feature>
<dbReference type="Proteomes" id="UP000252585">
    <property type="component" value="Unassembled WGS sequence"/>
</dbReference>
<dbReference type="InterPro" id="IPR017968">
    <property type="entry name" value="Acylphosphatase_CS"/>
</dbReference>
<dbReference type="SUPFAM" id="SSF54975">
    <property type="entry name" value="Acylphosphatase/BLUF domain-like"/>
    <property type="match status" value="1"/>
</dbReference>
<evidence type="ECO:0000256" key="1">
    <source>
        <dbReference type="ARBA" id="ARBA00005614"/>
    </source>
</evidence>
<name>A0A368XD87_9BACI</name>
<dbReference type="InterPro" id="IPR001792">
    <property type="entry name" value="Acylphosphatase-like_dom"/>
</dbReference>
<dbReference type="PANTHER" id="PTHR47268:SF4">
    <property type="entry name" value="ACYLPHOSPHATASE"/>
    <property type="match status" value="1"/>
</dbReference>
<evidence type="ECO:0000256" key="2">
    <source>
        <dbReference type="ARBA" id="ARBA00012150"/>
    </source>
</evidence>
<dbReference type="Pfam" id="PF00708">
    <property type="entry name" value="Acylphosphatase"/>
    <property type="match status" value="1"/>
</dbReference>